<keyword evidence="3" id="KW-1185">Reference proteome</keyword>
<dbReference type="AlphaFoldDB" id="A2ETH1"/>
<evidence type="ECO:0000313" key="2">
    <source>
        <dbReference type="EMBL" id="EAY04017.1"/>
    </source>
</evidence>
<dbReference type="InParanoid" id="A2ETH1"/>
<gene>
    <name evidence="2" type="ORF">TVAG_055030</name>
</gene>
<sequence length="434" mass="49066">MNFTLTHLSLARSSSSPFISRYSNLNIQNSLYSRFTSPLIYNAKSAFLNKVNFRQGLSSAIHVNNKDLVIPSSQSYSNTNATQENTFVVKKCVFESITNKDTQTAVIYIVSSTNEYGSLQISSSTFHNCLSRTTGAVYAKIREFGVEKSCFNGCAAYYCSFISAQTRTTGFNQINLSTITRGTIPSDTTSTKSKTLILQDGYQILQELNYSGNAHYDGVADICHVQTITTSSLRICRSTLNSNYDGSLLVILGQCGFREFYDINFLNNEVYQLIVFNYEITLSNCMFSNNNDTRIAYRYDEEGSDTYYTSISFVNCVADRKSNESPYDIILKDLKLAKNIDFVEHRMLNTYLCIGQNPKVGFIAILVIVIIVLSLAALVTYYIYYRLKHDPEISKKCSQIFLRMKSSFSKLGKKQRPEYEDGLADIQVERTLDE</sequence>
<evidence type="ECO:0000313" key="3">
    <source>
        <dbReference type="Proteomes" id="UP000001542"/>
    </source>
</evidence>
<keyword evidence="1" id="KW-0812">Transmembrane</keyword>
<reference evidence="2" key="2">
    <citation type="journal article" date="2007" name="Science">
        <title>Draft genome sequence of the sexually transmitted pathogen Trichomonas vaginalis.</title>
        <authorList>
            <person name="Carlton J.M."/>
            <person name="Hirt R.P."/>
            <person name="Silva J.C."/>
            <person name="Delcher A.L."/>
            <person name="Schatz M."/>
            <person name="Zhao Q."/>
            <person name="Wortman J.R."/>
            <person name="Bidwell S.L."/>
            <person name="Alsmark U.C.M."/>
            <person name="Besteiro S."/>
            <person name="Sicheritz-Ponten T."/>
            <person name="Noel C.J."/>
            <person name="Dacks J.B."/>
            <person name="Foster P.G."/>
            <person name="Simillion C."/>
            <person name="Van de Peer Y."/>
            <person name="Miranda-Saavedra D."/>
            <person name="Barton G.J."/>
            <person name="Westrop G.D."/>
            <person name="Mueller S."/>
            <person name="Dessi D."/>
            <person name="Fiori P.L."/>
            <person name="Ren Q."/>
            <person name="Paulsen I."/>
            <person name="Zhang H."/>
            <person name="Bastida-Corcuera F.D."/>
            <person name="Simoes-Barbosa A."/>
            <person name="Brown M.T."/>
            <person name="Hayes R.D."/>
            <person name="Mukherjee M."/>
            <person name="Okumura C.Y."/>
            <person name="Schneider R."/>
            <person name="Smith A.J."/>
            <person name="Vanacova S."/>
            <person name="Villalvazo M."/>
            <person name="Haas B.J."/>
            <person name="Pertea M."/>
            <person name="Feldblyum T.V."/>
            <person name="Utterback T.R."/>
            <person name="Shu C.L."/>
            <person name="Osoegawa K."/>
            <person name="de Jong P.J."/>
            <person name="Hrdy I."/>
            <person name="Horvathova L."/>
            <person name="Zubacova Z."/>
            <person name="Dolezal P."/>
            <person name="Malik S.B."/>
            <person name="Logsdon J.M. Jr."/>
            <person name="Henze K."/>
            <person name="Gupta A."/>
            <person name="Wang C.C."/>
            <person name="Dunne R.L."/>
            <person name="Upcroft J.A."/>
            <person name="Upcroft P."/>
            <person name="White O."/>
            <person name="Salzberg S.L."/>
            <person name="Tang P."/>
            <person name="Chiu C.-H."/>
            <person name="Lee Y.-S."/>
            <person name="Embley T.M."/>
            <person name="Coombs G.H."/>
            <person name="Mottram J.C."/>
            <person name="Tachezy J."/>
            <person name="Fraser-Liggett C.M."/>
            <person name="Johnson P.J."/>
        </authorList>
    </citation>
    <scope>NUCLEOTIDE SEQUENCE [LARGE SCALE GENOMIC DNA]</scope>
    <source>
        <strain evidence="2">G3</strain>
    </source>
</reference>
<dbReference type="EMBL" id="DS113487">
    <property type="protein sequence ID" value="EAY04017.1"/>
    <property type="molecule type" value="Genomic_DNA"/>
</dbReference>
<organism evidence="2 3">
    <name type="scientific">Trichomonas vaginalis (strain ATCC PRA-98 / G3)</name>
    <dbReference type="NCBI Taxonomy" id="412133"/>
    <lineage>
        <taxon>Eukaryota</taxon>
        <taxon>Metamonada</taxon>
        <taxon>Parabasalia</taxon>
        <taxon>Trichomonadida</taxon>
        <taxon>Trichomonadidae</taxon>
        <taxon>Trichomonas</taxon>
    </lineage>
</organism>
<accession>A2ETH1</accession>
<name>A2ETH1_TRIV3</name>
<protein>
    <submittedName>
        <fullName evidence="2">Uncharacterized protein</fullName>
    </submittedName>
</protein>
<keyword evidence="1" id="KW-1133">Transmembrane helix</keyword>
<reference evidence="2" key="1">
    <citation type="submission" date="2006-10" db="EMBL/GenBank/DDBJ databases">
        <authorList>
            <person name="Amadeo P."/>
            <person name="Zhao Q."/>
            <person name="Wortman J."/>
            <person name="Fraser-Liggett C."/>
            <person name="Carlton J."/>
        </authorList>
    </citation>
    <scope>NUCLEOTIDE SEQUENCE</scope>
    <source>
        <strain evidence="2">G3</strain>
    </source>
</reference>
<feature type="transmembrane region" description="Helical" evidence="1">
    <location>
        <begin position="360"/>
        <end position="385"/>
    </location>
</feature>
<proteinExistence type="predicted"/>
<dbReference type="Proteomes" id="UP000001542">
    <property type="component" value="Unassembled WGS sequence"/>
</dbReference>
<dbReference type="VEuPathDB" id="TrichDB:TVAG_055030"/>
<evidence type="ECO:0000256" key="1">
    <source>
        <dbReference type="SAM" id="Phobius"/>
    </source>
</evidence>
<keyword evidence="1" id="KW-0472">Membrane</keyword>